<organism evidence="1 2">
    <name type="scientific">Carpinus fangiana</name>
    <dbReference type="NCBI Taxonomy" id="176857"/>
    <lineage>
        <taxon>Eukaryota</taxon>
        <taxon>Viridiplantae</taxon>
        <taxon>Streptophyta</taxon>
        <taxon>Embryophyta</taxon>
        <taxon>Tracheophyta</taxon>
        <taxon>Spermatophyta</taxon>
        <taxon>Magnoliopsida</taxon>
        <taxon>eudicotyledons</taxon>
        <taxon>Gunneridae</taxon>
        <taxon>Pentapetalae</taxon>
        <taxon>rosids</taxon>
        <taxon>fabids</taxon>
        <taxon>Fagales</taxon>
        <taxon>Betulaceae</taxon>
        <taxon>Carpinus</taxon>
    </lineage>
</organism>
<dbReference type="EMBL" id="VIBQ01000010">
    <property type="protein sequence ID" value="KAB8338858.1"/>
    <property type="molecule type" value="Genomic_DNA"/>
</dbReference>
<name>A0A5N6KQR1_9ROSI</name>
<dbReference type="AlphaFoldDB" id="A0A5N6KQR1"/>
<keyword evidence="2" id="KW-1185">Reference proteome</keyword>
<gene>
    <name evidence="1" type="ORF">FH972_021802</name>
</gene>
<evidence type="ECO:0000313" key="1">
    <source>
        <dbReference type="EMBL" id="KAB8338858.1"/>
    </source>
</evidence>
<evidence type="ECO:0000313" key="2">
    <source>
        <dbReference type="Proteomes" id="UP000327013"/>
    </source>
</evidence>
<protein>
    <submittedName>
        <fullName evidence="1">Uncharacterized protein</fullName>
    </submittedName>
</protein>
<sequence>MEHTHEQNRISSLNPRAGRRSQDSLIFIPVENPMYRNQNPSSRFAIRSHVAKQTRLTQCRQQAERQQNYRNTTPINFRQAKSPHVDRSSRSLCEHDEAEATTIPPPVGPFEPFGCFPVSVSYLATLLYDKPARGIGILCLVTVEHRLGNRLTVEKHMSGINQILEIRKSTSIPLPGGLKRALFWQDLFAAMFMGTTRLFQYDTFFEMQRMKDQLPVTFSKLPSGFENNRDMLTPELVSVVEDLGAFTLYVDEGDETGNRSDLMFRTRVGYQQAGIESRLVNIQSERHALDLITSSRLSGCERTCPEEKVSGTLFSGELQTDLLVRCYGL</sequence>
<accession>A0A5N6KQR1</accession>
<reference evidence="1 2" key="1">
    <citation type="submission" date="2019-06" db="EMBL/GenBank/DDBJ databases">
        <title>A chromosomal-level reference genome of Carpinus fangiana (Coryloideae, Betulaceae).</title>
        <authorList>
            <person name="Yang X."/>
            <person name="Wang Z."/>
            <person name="Zhang L."/>
            <person name="Hao G."/>
            <person name="Liu J."/>
            <person name="Yang Y."/>
        </authorList>
    </citation>
    <scope>NUCLEOTIDE SEQUENCE [LARGE SCALE GENOMIC DNA]</scope>
    <source>
        <strain evidence="1">Cfa_2016G</strain>
        <tissue evidence="1">Leaf</tissue>
    </source>
</reference>
<comment type="caution">
    <text evidence="1">The sequence shown here is derived from an EMBL/GenBank/DDBJ whole genome shotgun (WGS) entry which is preliminary data.</text>
</comment>
<dbReference type="Proteomes" id="UP000327013">
    <property type="component" value="Unassembled WGS sequence"/>
</dbReference>
<dbReference type="OrthoDB" id="2130169at2759"/>
<proteinExistence type="predicted"/>